<protein>
    <recommendedName>
        <fullName evidence="1">UPF0029 domain-containing protein</fullName>
    </recommendedName>
</protein>
<dbReference type="InterPro" id="IPR035647">
    <property type="entry name" value="EFG_III/V"/>
</dbReference>
<dbReference type="Gene3D" id="3.30.70.240">
    <property type="match status" value="1"/>
</dbReference>
<sequence>MWRVLLPHAEAGRIESDLRSRGVVVHDVAYVGDGVRLTLADNDHEALSALLAALTRGDGVLEPAGRTVTERPG</sequence>
<feature type="domain" description="UPF0029" evidence="1">
    <location>
        <begin position="6"/>
        <end position="57"/>
    </location>
</feature>
<dbReference type="InterPro" id="IPR015269">
    <property type="entry name" value="UPF0029_Impact_C"/>
</dbReference>
<evidence type="ECO:0000313" key="2">
    <source>
        <dbReference type="EMBL" id="MPN44976.1"/>
    </source>
</evidence>
<name>A0A645I2A1_9ZZZZ</name>
<organism evidence="2">
    <name type="scientific">bioreactor metagenome</name>
    <dbReference type="NCBI Taxonomy" id="1076179"/>
    <lineage>
        <taxon>unclassified sequences</taxon>
        <taxon>metagenomes</taxon>
        <taxon>ecological metagenomes</taxon>
    </lineage>
</organism>
<accession>A0A645I2A1</accession>
<dbReference type="SUPFAM" id="SSF54980">
    <property type="entry name" value="EF-G C-terminal domain-like"/>
    <property type="match status" value="1"/>
</dbReference>
<proteinExistence type="predicted"/>
<comment type="caution">
    <text evidence="2">The sequence shown here is derived from an EMBL/GenBank/DDBJ whole genome shotgun (WGS) entry which is preliminary data.</text>
</comment>
<dbReference type="AlphaFoldDB" id="A0A645I2A1"/>
<dbReference type="Pfam" id="PF09186">
    <property type="entry name" value="DUF1949"/>
    <property type="match status" value="1"/>
</dbReference>
<reference evidence="2" key="1">
    <citation type="submission" date="2019-08" db="EMBL/GenBank/DDBJ databases">
        <authorList>
            <person name="Kucharzyk K."/>
            <person name="Murdoch R.W."/>
            <person name="Higgins S."/>
            <person name="Loffler F."/>
        </authorList>
    </citation>
    <scope>NUCLEOTIDE SEQUENCE</scope>
</reference>
<gene>
    <name evidence="2" type="ORF">SDC9_192543</name>
</gene>
<dbReference type="EMBL" id="VSSQ01104527">
    <property type="protein sequence ID" value="MPN44976.1"/>
    <property type="molecule type" value="Genomic_DNA"/>
</dbReference>
<evidence type="ECO:0000259" key="1">
    <source>
        <dbReference type="Pfam" id="PF09186"/>
    </source>
</evidence>